<proteinExistence type="predicted"/>
<evidence type="ECO:0000313" key="1">
    <source>
        <dbReference type="Proteomes" id="UP000887540"/>
    </source>
</evidence>
<protein>
    <submittedName>
        <fullName evidence="2">Uncharacterized protein</fullName>
    </submittedName>
</protein>
<dbReference type="WBParaSite" id="ACRNAN_scaffold12660.g20572.t1">
    <property type="protein sequence ID" value="ACRNAN_scaffold12660.g20572.t1"/>
    <property type="gene ID" value="ACRNAN_scaffold12660.g20572"/>
</dbReference>
<sequence>MDMPANESFIVSTIRKKRYFSVCDLLILVIDMMFGIETSKIVQIAKRHKHCIIVLNKKNDTIVLMGKDGVMCTVILEILVKKFSMEFQDLFKNKYDQHEEITGVQRVNILADGLKNALSGLPLFVAHSDEDIDQLK</sequence>
<dbReference type="AlphaFoldDB" id="A0A914CNB2"/>
<reference evidence="2" key="1">
    <citation type="submission" date="2022-11" db="UniProtKB">
        <authorList>
            <consortium name="WormBaseParasite"/>
        </authorList>
    </citation>
    <scope>IDENTIFICATION</scope>
</reference>
<name>A0A914CNB2_9BILA</name>
<dbReference type="Gene3D" id="2.40.30.10">
    <property type="entry name" value="Translation factors"/>
    <property type="match status" value="1"/>
</dbReference>
<organism evidence="1 2">
    <name type="scientific">Acrobeloides nanus</name>
    <dbReference type="NCBI Taxonomy" id="290746"/>
    <lineage>
        <taxon>Eukaryota</taxon>
        <taxon>Metazoa</taxon>
        <taxon>Ecdysozoa</taxon>
        <taxon>Nematoda</taxon>
        <taxon>Chromadorea</taxon>
        <taxon>Rhabditida</taxon>
        <taxon>Tylenchina</taxon>
        <taxon>Cephalobomorpha</taxon>
        <taxon>Cephaloboidea</taxon>
        <taxon>Cephalobidae</taxon>
        <taxon>Acrobeloides</taxon>
    </lineage>
</organism>
<keyword evidence="1" id="KW-1185">Reference proteome</keyword>
<evidence type="ECO:0000313" key="2">
    <source>
        <dbReference type="WBParaSite" id="ACRNAN_scaffold12660.g20572.t1"/>
    </source>
</evidence>
<accession>A0A914CNB2</accession>
<dbReference type="Proteomes" id="UP000887540">
    <property type="component" value="Unplaced"/>
</dbReference>